<dbReference type="KEGG" id="mtr:25493116"/>
<evidence type="ECO:0000313" key="7">
    <source>
        <dbReference type="EMBL" id="KEH31015.1"/>
    </source>
</evidence>
<dbReference type="PANTHER" id="PTHR46537:SF3">
    <property type="entry name" value="E3 UBIQUITIN-PROTEIN LIGASE RING1A"/>
    <property type="match status" value="1"/>
</dbReference>
<keyword evidence="8" id="KW-0012">Acyltransferase</keyword>
<dbReference type="ExpressionAtlas" id="A0A072UYT1">
    <property type="expression patterns" value="differential"/>
</dbReference>
<reference evidence="7 10" key="1">
    <citation type="journal article" date="2011" name="Nature">
        <title>The Medicago genome provides insight into the evolution of rhizobial symbioses.</title>
        <authorList>
            <person name="Young N.D."/>
            <person name="Debelle F."/>
            <person name="Oldroyd G.E."/>
            <person name="Geurts R."/>
            <person name="Cannon S.B."/>
            <person name="Udvardi M.K."/>
            <person name="Benedito V.A."/>
            <person name="Mayer K.F."/>
            <person name="Gouzy J."/>
            <person name="Schoof H."/>
            <person name="Van de Peer Y."/>
            <person name="Proost S."/>
            <person name="Cook D.R."/>
            <person name="Meyers B.C."/>
            <person name="Spannagl M."/>
            <person name="Cheung F."/>
            <person name="De Mita S."/>
            <person name="Krishnakumar V."/>
            <person name="Gundlach H."/>
            <person name="Zhou S."/>
            <person name="Mudge J."/>
            <person name="Bharti A.K."/>
            <person name="Murray J.D."/>
            <person name="Naoumkina M.A."/>
            <person name="Rosen B."/>
            <person name="Silverstein K.A."/>
            <person name="Tang H."/>
            <person name="Rombauts S."/>
            <person name="Zhao P.X."/>
            <person name="Zhou P."/>
            <person name="Barbe V."/>
            <person name="Bardou P."/>
            <person name="Bechner M."/>
            <person name="Bellec A."/>
            <person name="Berger A."/>
            <person name="Berges H."/>
            <person name="Bidwell S."/>
            <person name="Bisseling T."/>
            <person name="Choisne N."/>
            <person name="Couloux A."/>
            <person name="Denny R."/>
            <person name="Deshpande S."/>
            <person name="Dai X."/>
            <person name="Doyle J.J."/>
            <person name="Dudez A.M."/>
            <person name="Farmer A.D."/>
            <person name="Fouteau S."/>
            <person name="Franken C."/>
            <person name="Gibelin C."/>
            <person name="Gish J."/>
            <person name="Goldstein S."/>
            <person name="Gonzalez A.J."/>
            <person name="Green P.J."/>
            <person name="Hallab A."/>
            <person name="Hartog M."/>
            <person name="Hua A."/>
            <person name="Humphray S.J."/>
            <person name="Jeong D.H."/>
            <person name="Jing Y."/>
            <person name="Jocker A."/>
            <person name="Kenton S.M."/>
            <person name="Kim D.J."/>
            <person name="Klee K."/>
            <person name="Lai H."/>
            <person name="Lang C."/>
            <person name="Lin S."/>
            <person name="Macmil S.L."/>
            <person name="Magdelenat G."/>
            <person name="Matthews L."/>
            <person name="McCorrison J."/>
            <person name="Monaghan E.L."/>
            <person name="Mun J.H."/>
            <person name="Najar F.Z."/>
            <person name="Nicholson C."/>
            <person name="Noirot C."/>
            <person name="O'Bleness M."/>
            <person name="Paule C.R."/>
            <person name="Poulain J."/>
            <person name="Prion F."/>
            <person name="Qin B."/>
            <person name="Qu C."/>
            <person name="Retzel E.F."/>
            <person name="Riddle C."/>
            <person name="Sallet E."/>
            <person name="Samain S."/>
            <person name="Samson N."/>
            <person name="Sanders I."/>
            <person name="Saurat O."/>
            <person name="Scarpelli C."/>
            <person name="Schiex T."/>
            <person name="Segurens B."/>
            <person name="Severin A.J."/>
            <person name="Sherrier D.J."/>
            <person name="Shi R."/>
            <person name="Sims S."/>
            <person name="Singer S.R."/>
            <person name="Sinharoy S."/>
            <person name="Sterck L."/>
            <person name="Viollet A."/>
            <person name="Wang B.B."/>
            <person name="Wang K."/>
            <person name="Wang M."/>
            <person name="Wang X."/>
            <person name="Warfsmann J."/>
            <person name="Weissenbach J."/>
            <person name="White D.D."/>
            <person name="White J.D."/>
            <person name="Wiley G.B."/>
            <person name="Wincker P."/>
            <person name="Xing Y."/>
            <person name="Yang L."/>
            <person name="Yao Z."/>
            <person name="Ying F."/>
            <person name="Zhai J."/>
            <person name="Zhou L."/>
            <person name="Zuber A."/>
            <person name="Denarie J."/>
            <person name="Dixon R.A."/>
            <person name="May G.D."/>
            <person name="Schwartz D.C."/>
            <person name="Rogers J."/>
            <person name="Quetier F."/>
            <person name="Town C.D."/>
            <person name="Roe B.A."/>
        </authorList>
    </citation>
    <scope>NUCLEOTIDE SEQUENCE [LARGE SCALE GENOMIC DNA]</scope>
    <source>
        <strain evidence="7">A17</strain>
        <strain evidence="9 10">cv. Jemalong A17</strain>
    </source>
</reference>
<dbReference type="GO" id="GO:0004839">
    <property type="term" value="F:ubiquitin activating enzyme activity"/>
    <property type="evidence" value="ECO:0007669"/>
    <property type="project" value="UniProtKB-EC"/>
</dbReference>
<dbReference type="Gramene" id="rna24960">
    <property type="protein sequence ID" value="RHN62391.1"/>
    <property type="gene ID" value="gene24960"/>
</dbReference>
<dbReference type="EMBL" id="PSQE01000004">
    <property type="protein sequence ID" value="RHN62391.1"/>
    <property type="molecule type" value="Genomic_DNA"/>
</dbReference>
<dbReference type="AlphaFoldDB" id="A0A072UYT1"/>
<proteinExistence type="predicted"/>
<evidence type="ECO:0000256" key="3">
    <source>
        <dbReference type="ARBA" id="ARBA00022833"/>
    </source>
</evidence>
<dbReference type="HOGENOM" id="CLU_025237_1_1_1"/>
<evidence type="ECO:0000256" key="1">
    <source>
        <dbReference type="ARBA" id="ARBA00022723"/>
    </source>
</evidence>
<dbReference type="SUPFAM" id="SSF57850">
    <property type="entry name" value="RING/U-box"/>
    <property type="match status" value="1"/>
</dbReference>
<reference evidence="9" key="3">
    <citation type="submission" date="2015-04" db="UniProtKB">
        <authorList>
            <consortium name="EnsemblPlants"/>
        </authorList>
    </citation>
    <scope>IDENTIFICATION</scope>
    <source>
        <strain evidence="9">cv. Jemalong A17</strain>
    </source>
</reference>
<dbReference type="SMR" id="A0A072UYT1"/>
<dbReference type="EMBL" id="CM001220">
    <property type="protein sequence ID" value="KEH31015.1"/>
    <property type="molecule type" value="Genomic_DNA"/>
</dbReference>
<reference evidence="11" key="4">
    <citation type="journal article" date="2018" name="Nat. Plants">
        <title>Whole-genome landscape of Medicago truncatula symbiotic genes.</title>
        <authorList>
            <person name="Pecrix Y."/>
            <person name="Staton S.E."/>
            <person name="Sallet E."/>
            <person name="Lelandais-Briere C."/>
            <person name="Moreau S."/>
            <person name="Carrere S."/>
            <person name="Blein T."/>
            <person name="Jardinaud M.F."/>
            <person name="Latrasse D."/>
            <person name="Zouine M."/>
            <person name="Zahm M."/>
            <person name="Kreplak J."/>
            <person name="Mayjonade B."/>
            <person name="Satge C."/>
            <person name="Perez M."/>
            <person name="Cauet S."/>
            <person name="Marande W."/>
            <person name="Chantry-Darmon C."/>
            <person name="Lopez-Roques C."/>
            <person name="Bouchez O."/>
            <person name="Berard A."/>
            <person name="Debelle F."/>
            <person name="Munos S."/>
            <person name="Bendahmane A."/>
            <person name="Berges H."/>
            <person name="Niebel A."/>
            <person name="Buitink J."/>
            <person name="Frugier F."/>
            <person name="Benhamed M."/>
            <person name="Crespi M."/>
            <person name="Gouzy J."/>
            <person name="Gamas P."/>
        </authorList>
    </citation>
    <scope>NUCLEOTIDE SEQUENCE [LARGE SCALE GENOMIC DNA]</scope>
    <source>
        <strain evidence="11">cv. Jemalong A17</strain>
    </source>
</reference>
<name>A0A072UYT1_MEDTR</name>
<evidence type="ECO:0000313" key="10">
    <source>
        <dbReference type="Proteomes" id="UP000002051"/>
    </source>
</evidence>
<organism evidence="7 10">
    <name type="scientific">Medicago truncatula</name>
    <name type="common">Barrel medic</name>
    <name type="synonym">Medicago tribuloides</name>
    <dbReference type="NCBI Taxonomy" id="3880"/>
    <lineage>
        <taxon>Eukaryota</taxon>
        <taxon>Viridiplantae</taxon>
        <taxon>Streptophyta</taxon>
        <taxon>Embryophyta</taxon>
        <taxon>Tracheophyta</taxon>
        <taxon>Spermatophyta</taxon>
        <taxon>Magnoliopsida</taxon>
        <taxon>eudicotyledons</taxon>
        <taxon>Gunneridae</taxon>
        <taxon>Pentapetalae</taxon>
        <taxon>rosids</taxon>
        <taxon>fabids</taxon>
        <taxon>Fabales</taxon>
        <taxon>Fabaceae</taxon>
        <taxon>Papilionoideae</taxon>
        <taxon>50 kb inversion clade</taxon>
        <taxon>NPAAA clade</taxon>
        <taxon>Hologalegina</taxon>
        <taxon>IRL clade</taxon>
        <taxon>Trifolieae</taxon>
        <taxon>Medicago</taxon>
    </lineage>
</organism>
<keyword evidence="2 4" id="KW-0863">Zinc-finger</keyword>
<dbReference type="Pfam" id="PF13923">
    <property type="entry name" value="zf-C3HC4_2"/>
    <property type="match status" value="1"/>
</dbReference>
<evidence type="ECO:0000256" key="4">
    <source>
        <dbReference type="PROSITE-ProRule" id="PRU00175"/>
    </source>
</evidence>
<dbReference type="PROSITE" id="PS50089">
    <property type="entry name" value="ZF_RING_2"/>
    <property type="match status" value="1"/>
</dbReference>
<dbReference type="Proteomes" id="UP000265566">
    <property type="component" value="Chromosome 4"/>
</dbReference>
<dbReference type="GO" id="GO:0008270">
    <property type="term" value="F:zinc ion binding"/>
    <property type="evidence" value="ECO:0007669"/>
    <property type="project" value="UniProtKB-KW"/>
</dbReference>
<protein>
    <submittedName>
        <fullName evidence="7">E3 ubiquitin-protein ligase RING1a-like protein, putative</fullName>
    </submittedName>
    <submittedName>
        <fullName evidence="8">Putative aminoacyltransferase, E1 ubiquitin-activating enzyme</fullName>
        <ecNumber evidence="8">2.3.2.-</ecNumber>
        <ecNumber evidence="8">6.2.1.45</ecNumber>
    </submittedName>
</protein>
<reference evidence="7 10" key="2">
    <citation type="journal article" date="2014" name="BMC Genomics">
        <title>An improved genome release (version Mt4.0) for the model legume Medicago truncatula.</title>
        <authorList>
            <person name="Tang H."/>
            <person name="Krishnakumar V."/>
            <person name="Bidwell S."/>
            <person name="Rosen B."/>
            <person name="Chan A."/>
            <person name="Zhou S."/>
            <person name="Gentzbittel L."/>
            <person name="Childs K.L."/>
            <person name="Yandell M."/>
            <person name="Gundlach H."/>
            <person name="Mayer K.F."/>
            <person name="Schwartz D.C."/>
            <person name="Town C.D."/>
        </authorList>
    </citation>
    <scope>GENOME REANNOTATION</scope>
    <source>
        <strain evidence="7">A17</strain>
        <strain evidence="9 10">cv. Jemalong A17</strain>
    </source>
</reference>
<keyword evidence="1" id="KW-0479">Metal-binding</keyword>
<dbReference type="Gene3D" id="3.30.40.10">
    <property type="entry name" value="Zinc/RING finger domain, C3HC4 (zinc finger)"/>
    <property type="match status" value="1"/>
</dbReference>
<keyword evidence="3" id="KW-0862">Zinc</keyword>
<feature type="compositionally biased region" description="Polar residues" evidence="5">
    <location>
        <begin position="250"/>
        <end position="261"/>
    </location>
</feature>
<dbReference type="EC" id="2.3.2.-" evidence="8"/>
<evidence type="ECO:0000313" key="9">
    <source>
        <dbReference type="EnsemblPlants" id="KEH31015"/>
    </source>
</evidence>
<dbReference type="InterPro" id="IPR044592">
    <property type="entry name" value="RING1A/B"/>
</dbReference>
<evidence type="ECO:0000256" key="2">
    <source>
        <dbReference type="ARBA" id="ARBA00022771"/>
    </source>
</evidence>
<keyword evidence="8" id="KW-0808">Transferase</keyword>
<evidence type="ECO:0000313" key="8">
    <source>
        <dbReference type="EMBL" id="RHN62391.1"/>
    </source>
</evidence>
<accession>A0A072UYT1</accession>
<dbReference type="PANTHER" id="PTHR46537">
    <property type="entry name" value="OS11G0578200 PROTEIN"/>
    <property type="match status" value="1"/>
</dbReference>
<dbReference type="GO" id="GO:0016746">
    <property type="term" value="F:acyltransferase activity"/>
    <property type="evidence" value="ECO:0007669"/>
    <property type="project" value="UniProtKB-KW"/>
</dbReference>
<evidence type="ECO:0000313" key="11">
    <source>
        <dbReference type="Proteomes" id="UP000265566"/>
    </source>
</evidence>
<keyword evidence="10" id="KW-1185">Reference proteome</keyword>
<dbReference type="InterPro" id="IPR001841">
    <property type="entry name" value="Znf_RING"/>
</dbReference>
<dbReference type="STRING" id="3880.A0A072UYT1"/>
<feature type="compositionally biased region" description="Acidic residues" evidence="5">
    <location>
        <begin position="42"/>
        <end position="56"/>
    </location>
</feature>
<sequence>MPAQKRSFEEALEENEESENEINNTSQPNDELESDQRHSSENEEDEDEEEDEDDDEEYVAIKLSDVRKEVQCPICLGIIRKTRTVMECLHRFCRECIDKSMRLGNNECPACRTHCASRRSLRDDPNYDALIAAIYPDIDKYEEEELALHEDEMTRHKQFQASIAQTLQRQSEALSKKRNAKATAAAFMRRSKGNYRTSHLRRRRNIRNAGDFQVSSDNNGMNDNDGEKDSSSDDGQTETQPRRCKKGAEQETQFPRHSASTDPDGIGDETPPEVHREIISASGTLSWGKNGHRSHSRVNGKNAKNNRISKLVEHLSSLAANGYELPVFLKLVSFDEQRLPNLEESCITCKPTMSVKELCKHVANETALPANEVELLLVLKPRASIVGGESTIGPDRDNLRVLEDQETLAELLGDYENTSYGYLVMAYKRKLQNSDIVGLS</sequence>
<feature type="region of interest" description="Disordered" evidence="5">
    <location>
        <begin position="169"/>
        <end position="302"/>
    </location>
</feature>
<dbReference type="EnsemblPlants" id="KEH31015">
    <property type="protein sequence ID" value="KEH31015"/>
    <property type="gene ID" value="MTR_4g088520"/>
</dbReference>
<dbReference type="SMART" id="SM00184">
    <property type="entry name" value="RING"/>
    <property type="match status" value="1"/>
</dbReference>
<feature type="compositionally biased region" description="Acidic residues" evidence="5">
    <location>
        <begin position="10"/>
        <end position="20"/>
    </location>
</feature>
<dbReference type="Proteomes" id="UP000002051">
    <property type="component" value="Chromosome 4"/>
</dbReference>
<dbReference type="PROSITE" id="PS00518">
    <property type="entry name" value="ZF_RING_1"/>
    <property type="match status" value="1"/>
</dbReference>
<dbReference type="InterPro" id="IPR013083">
    <property type="entry name" value="Znf_RING/FYVE/PHD"/>
</dbReference>
<dbReference type="EC" id="6.2.1.45" evidence="8"/>
<feature type="domain" description="RING-type" evidence="6">
    <location>
        <begin position="72"/>
        <end position="112"/>
    </location>
</feature>
<dbReference type="InterPro" id="IPR017907">
    <property type="entry name" value="Znf_RING_CS"/>
</dbReference>
<reference evidence="8" key="5">
    <citation type="journal article" date="2018" name="Nat. Plants">
        <title>Whole-genome landscape of Medicago truncatula symbiotic genes.</title>
        <authorList>
            <person name="Pecrix Y."/>
            <person name="Gamas P."/>
            <person name="Carrere S."/>
        </authorList>
    </citation>
    <scope>NUCLEOTIDE SEQUENCE</scope>
    <source>
        <tissue evidence="8">Leaves</tissue>
    </source>
</reference>
<dbReference type="OrthoDB" id="337575at2759"/>
<feature type="region of interest" description="Disordered" evidence="5">
    <location>
        <begin position="1"/>
        <end position="56"/>
    </location>
</feature>
<gene>
    <name evidence="9" type="primary">25493116</name>
    <name evidence="7" type="ordered locus">MTR_4g088520</name>
    <name evidence="8" type="ORF">MtrunA17_Chr4g0046901</name>
</gene>
<feature type="compositionally biased region" description="Basic residues" evidence="5">
    <location>
        <begin position="189"/>
        <end position="206"/>
    </location>
</feature>
<evidence type="ECO:0000256" key="5">
    <source>
        <dbReference type="SAM" id="MobiDB-lite"/>
    </source>
</evidence>
<evidence type="ECO:0000259" key="6">
    <source>
        <dbReference type="PROSITE" id="PS50089"/>
    </source>
</evidence>
<dbReference type="CDD" id="cd16531">
    <property type="entry name" value="RING-HC_RING1-like"/>
    <property type="match status" value="1"/>
</dbReference>